<dbReference type="SUPFAM" id="SSF52218">
    <property type="entry name" value="Flavoproteins"/>
    <property type="match status" value="1"/>
</dbReference>
<evidence type="ECO:0000259" key="1">
    <source>
        <dbReference type="Pfam" id="PF12724"/>
    </source>
</evidence>
<dbReference type="AlphaFoldDB" id="C6BX46"/>
<dbReference type="InterPro" id="IPR029039">
    <property type="entry name" value="Flavoprotein-like_sf"/>
</dbReference>
<dbReference type="EMBL" id="CP001649">
    <property type="protein sequence ID" value="ACS78526.1"/>
    <property type="molecule type" value="Genomic_DNA"/>
</dbReference>
<name>C6BX46_MARSD</name>
<organism evidence="2 3">
    <name type="scientific">Maridesulfovibrio salexigens (strain ATCC 14822 / DSM 2638 / NCIMB 8403 / VKM B-1763)</name>
    <name type="common">Desulfovibrio salexigens</name>
    <dbReference type="NCBI Taxonomy" id="526222"/>
    <lineage>
        <taxon>Bacteria</taxon>
        <taxon>Pseudomonadati</taxon>
        <taxon>Thermodesulfobacteriota</taxon>
        <taxon>Desulfovibrionia</taxon>
        <taxon>Desulfovibrionales</taxon>
        <taxon>Desulfovibrionaceae</taxon>
        <taxon>Maridesulfovibrio</taxon>
    </lineage>
</organism>
<evidence type="ECO:0000313" key="2">
    <source>
        <dbReference type="EMBL" id="ACS78526.1"/>
    </source>
</evidence>
<sequence length="186" mass="20299">MEILNLYGSLNGQTEKVALEIAKVAEQAGHNVSTVNLKKEGVIFDLLKYDLTFVGSGVYTWLPGKSVKEWIERQLGYARDNDLILPGSPRVPGKFACVYCTYAGPHTGEAEAIPAIKYMGQLFDHLGISVADEWSVVGAFVPGKMQHFNTSGRLGNIEGRPNADDLKQVREKTAGLLSSLQECVVD</sequence>
<protein>
    <recommendedName>
        <fullName evidence="1">Flavodoxin domain-containing protein</fullName>
    </recommendedName>
</protein>
<accession>C6BX46</accession>
<dbReference type="Gene3D" id="3.40.50.360">
    <property type="match status" value="1"/>
</dbReference>
<keyword evidence="3" id="KW-1185">Reference proteome</keyword>
<dbReference type="Pfam" id="PF12724">
    <property type="entry name" value="Flavodoxin_5"/>
    <property type="match status" value="1"/>
</dbReference>
<feature type="domain" description="Flavodoxin" evidence="1">
    <location>
        <begin position="6"/>
        <end position="74"/>
    </location>
</feature>
<dbReference type="HOGENOM" id="CLU_1494070_0_0_7"/>
<dbReference type="Proteomes" id="UP000002601">
    <property type="component" value="Chromosome"/>
</dbReference>
<dbReference type="OrthoDB" id="5455894at2"/>
<proteinExistence type="predicted"/>
<gene>
    <name evidence="2" type="ordered locus">Desal_0459</name>
</gene>
<dbReference type="RefSeq" id="WP_015850345.1">
    <property type="nucleotide sequence ID" value="NC_012881.1"/>
</dbReference>
<dbReference type="STRING" id="526222.Desal_0459"/>
<dbReference type="eggNOG" id="COG0716">
    <property type="taxonomic scope" value="Bacteria"/>
</dbReference>
<evidence type="ECO:0000313" key="3">
    <source>
        <dbReference type="Proteomes" id="UP000002601"/>
    </source>
</evidence>
<dbReference type="KEGG" id="dsa:Desal_0459"/>
<reference evidence="2 3" key="1">
    <citation type="submission" date="2009-06" db="EMBL/GenBank/DDBJ databases">
        <title>Complete sequence of Desulfovibrio salexigens DSM 2638.</title>
        <authorList>
            <consortium name="US DOE Joint Genome Institute"/>
            <person name="Lucas S."/>
            <person name="Copeland A."/>
            <person name="Lapidus A."/>
            <person name="Glavina del Rio T."/>
            <person name="Tice H."/>
            <person name="Bruce D."/>
            <person name="Goodwin L."/>
            <person name="Pitluck S."/>
            <person name="Munk A.C."/>
            <person name="Brettin T."/>
            <person name="Detter J.C."/>
            <person name="Han C."/>
            <person name="Tapia R."/>
            <person name="Larimer F."/>
            <person name="Land M."/>
            <person name="Hauser L."/>
            <person name="Kyrpides N."/>
            <person name="Anderson I."/>
            <person name="Wall J.D."/>
            <person name="Arkin A.P."/>
            <person name="Dehal P."/>
            <person name="Chivian D."/>
            <person name="Giles B."/>
            <person name="Hazen T.C."/>
        </authorList>
    </citation>
    <scope>NUCLEOTIDE SEQUENCE [LARGE SCALE GENOMIC DNA]</scope>
    <source>
        <strain evidence="3">ATCC 14822 / DSM 2638 / NCIMB 8403 / VKM B-1763</strain>
    </source>
</reference>
<dbReference type="InterPro" id="IPR026816">
    <property type="entry name" value="Flavodoxin_dom"/>
</dbReference>